<evidence type="ECO:0000256" key="1">
    <source>
        <dbReference type="SAM" id="MobiDB-lite"/>
    </source>
</evidence>
<sequence>MASPLFSPQTCRLPGLSNGVIPVVAAAPRDSKPSSAARRQWWAPFALPAVRRAGSDGTAGGEAAAPSAQGGRETAAGPGSGEISGARRRSFLTPEKAKVLRKELRATETWHDAMYHSAIASRLASPDER</sequence>
<name>A0A7I8K368_SPIIN</name>
<accession>A0A7I8K368</accession>
<feature type="region of interest" description="Disordered" evidence="1">
    <location>
        <begin position="52"/>
        <end position="90"/>
    </location>
</feature>
<dbReference type="PANTHER" id="PTHR34198">
    <property type="entry name" value="OS01G0175100 PROTEIN"/>
    <property type="match status" value="1"/>
</dbReference>
<dbReference type="OrthoDB" id="1913905at2759"/>
<keyword evidence="3" id="KW-1185">Reference proteome</keyword>
<evidence type="ECO:0000313" key="3">
    <source>
        <dbReference type="Proteomes" id="UP000663760"/>
    </source>
</evidence>
<dbReference type="EMBL" id="LR746265">
    <property type="protein sequence ID" value="CAA7391537.1"/>
    <property type="molecule type" value="Genomic_DNA"/>
</dbReference>
<dbReference type="Proteomes" id="UP000663760">
    <property type="component" value="Chromosome 2"/>
</dbReference>
<organism evidence="2 3">
    <name type="scientific">Spirodela intermedia</name>
    <name type="common">Intermediate duckweed</name>
    <dbReference type="NCBI Taxonomy" id="51605"/>
    <lineage>
        <taxon>Eukaryota</taxon>
        <taxon>Viridiplantae</taxon>
        <taxon>Streptophyta</taxon>
        <taxon>Embryophyta</taxon>
        <taxon>Tracheophyta</taxon>
        <taxon>Spermatophyta</taxon>
        <taxon>Magnoliopsida</taxon>
        <taxon>Liliopsida</taxon>
        <taxon>Araceae</taxon>
        <taxon>Lemnoideae</taxon>
        <taxon>Spirodela</taxon>
    </lineage>
</organism>
<evidence type="ECO:0000313" key="2">
    <source>
        <dbReference type="EMBL" id="CAA7391537.1"/>
    </source>
</evidence>
<reference evidence="2" key="1">
    <citation type="submission" date="2020-02" db="EMBL/GenBank/DDBJ databases">
        <authorList>
            <person name="Scholz U."/>
            <person name="Mascher M."/>
            <person name="Fiebig A."/>
        </authorList>
    </citation>
    <scope>NUCLEOTIDE SEQUENCE</scope>
</reference>
<protein>
    <submittedName>
        <fullName evidence="2">Uncharacterized protein</fullName>
    </submittedName>
</protein>
<dbReference type="PANTHER" id="PTHR34198:SF1">
    <property type="entry name" value="OS01G0104300 PROTEIN"/>
    <property type="match status" value="1"/>
</dbReference>
<gene>
    <name evidence="2" type="ORF">SI8410_02002820</name>
</gene>
<proteinExistence type="predicted"/>
<dbReference type="AlphaFoldDB" id="A0A7I8K368"/>